<evidence type="ECO:0000259" key="3">
    <source>
        <dbReference type="Pfam" id="PF13847"/>
    </source>
</evidence>
<evidence type="ECO:0000256" key="1">
    <source>
        <dbReference type="ARBA" id="ARBA00022676"/>
    </source>
</evidence>
<dbReference type="PANTHER" id="PTHR45581:SF2">
    <property type="entry name" value="METHYLTRANSFERASE DOMAIN-CONTAINING PROTEIN"/>
    <property type="match status" value="1"/>
</dbReference>
<dbReference type="PANTHER" id="PTHR45581">
    <property type="entry name" value="PROTEIN CBG10435"/>
    <property type="match status" value="1"/>
</dbReference>
<dbReference type="Gene3D" id="3.40.50.150">
    <property type="entry name" value="Vaccinia Virus protein VP39"/>
    <property type="match status" value="1"/>
</dbReference>
<dbReference type="STRING" id="31234.E3N125"/>
<dbReference type="GO" id="GO:0008107">
    <property type="term" value="F:galactoside 2-alpha-L-fucosyltransferase activity"/>
    <property type="evidence" value="ECO:0007669"/>
    <property type="project" value="InterPro"/>
</dbReference>
<reference evidence="5" key="1">
    <citation type="submission" date="2007-07" db="EMBL/GenBank/DDBJ databases">
        <title>PCAP assembly of the Caenorhabditis remanei genome.</title>
        <authorList>
            <consortium name="The Caenorhabditis remanei Sequencing Consortium"/>
            <person name="Wilson R.K."/>
        </authorList>
    </citation>
    <scope>NUCLEOTIDE SEQUENCE [LARGE SCALE GENOMIC DNA]</scope>
    <source>
        <strain evidence="5">PB4641</strain>
    </source>
</reference>
<feature type="domain" description="S-adenosylmethionine-dependent methyltransferase Rv2258c-like winged HTH" evidence="4">
    <location>
        <begin position="26"/>
        <end position="86"/>
    </location>
</feature>
<dbReference type="AlphaFoldDB" id="E3N125"/>
<accession>E3N125</accession>
<dbReference type="eggNOG" id="KOG1269">
    <property type="taxonomic scope" value="Eukaryota"/>
</dbReference>
<dbReference type="InterPro" id="IPR029063">
    <property type="entry name" value="SAM-dependent_MTases_sf"/>
</dbReference>
<protein>
    <submittedName>
        <fullName evidence="5">Uncharacterized protein</fullName>
    </submittedName>
</protein>
<sequence>MCEMFSTVPMKEKLFNLAVSNVISNAITVGLRLNLFKTLSQISSQKNPVLPEQLAEAAGCKERYVREWCNCMACGEIIEVNEEEKFWIAEENVEDLINSSFETVMIGSTPTMLEPFDHLLECFKSNGPCGLAYSEFTKFQYFMGKMSQTLHEKHVIADMLPAIGNGIVEKLETGGIRVLDVGCGNGFHSSFFAEQYPKADFVGLDIGADAINQAKERKTKYGGVFNNLEFIECDAAKMPEIWTDTFDLVLIFDACHDQCRPDLCIREVHRVLKPDGTFAILEINSSSNVFRDKAEMGPLAALLYGRSMLHCLPVGSNCQDALCLGSMWGRKRAVDLFNKCGFPNVRVIDTQYFPINVLYCAQKKLSSFLNRIDGNKTEMINITRSEEGNSTKYLSFRLSPYSRLGNHLFELSALLGVSRLLKRTPLFFMNNKLSPKMLKNTKTAMPGIFKHIVVVNDTVIQIILRTQSNFAQVPTIARSTFFNQRCCVYEDPRILLSIDNQYLHLTGIYFQSYKYFQGMRNELTSYLKEANISNLPESDKNTFVTCVHIRKGDFLAHGLAASDSVFTKAALEFIRKREEEKSEKPRKVTVIFGDDLKFMKSLYNGSVTSNEQQKQVCFFTSFFRKRSQIPIKNATHFISQNSPSDDFVYSKKNCDVVLISAAHSTFGWWMGYFSKGNKVYYMDIRATNDKSYISGDLHEIDYYLPHWIPLRLSADNKTVIQSSRVL</sequence>
<keyword evidence="6" id="KW-1185">Reference proteome</keyword>
<dbReference type="Pfam" id="PF01531">
    <property type="entry name" value="Glyco_transf_11"/>
    <property type="match status" value="1"/>
</dbReference>
<evidence type="ECO:0000313" key="5">
    <source>
        <dbReference type="EMBL" id="EFO83170.1"/>
    </source>
</evidence>
<feature type="domain" description="Methyltransferase" evidence="3">
    <location>
        <begin position="174"/>
        <end position="290"/>
    </location>
</feature>
<proteinExistence type="predicted"/>
<dbReference type="Proteomes" id="UP000008281">
    <property type="component" value="Unassembled WGS sequence"/>
</dbReference>
<evidence type="ECO:0000256" key="2">
    <source>
        <dbReference type="ARBA" id="ARBA00022679"/>
    </source>
</evidence>
<keyword evidence="1" id="KW-0328">Glycosyltransferase</keyword>
<dbReference type="SUPFAM" id="SSF53335">
    <property type="entry name" value="S-adenosyl-L-methionine-dependent methyltransferases"/>
    <property type="match status" value="1"/>
</dbReference>
<dbReference type="InterPro" id="IPR048711">
    <property type="entry name" value="WHD_Rv2258c"/>
</dbReference>
<organism evidence="6">
    <name type="scientific">Caenorhabditis remanei</name>
    <name type="common">Caenorhabditis vulgaris</name>
    <dbReference type="NCBI Taxonomy" id="31234"/>
    <lineage>
        <taxon>Eukaryota</taxon>
        <taxon>Metazoa</taxon>
        <taxon>Ecdysozoa</taxon>
        <taxon>Nematoda</taxon>
        <taxon>Chromadorea</taxon>
        <taxon>Rhabditida</taxon>
        <taxon>Rhabditina</taxon>
        <taxon>Rhabditomorpha</taxon>
        <taxon>Rhabditoidea</taxon>
        <taxon>Rhabditidae</taxon>
        <taxon>Peloderinae</taxon>
        <taxon>Caenorhabditis</taxon>
    </lineage>
</organism>
<dbReference type="OrthoDB" id="506498at2759"/>
<dbReference type="EMBL" id="DS268507">
    <property type="protein sequence ID" value="EFO83170.1"/>
    <property type="molecule type" value="Genomic_DNA"/>
</dbReference>
<dbReference type="GO" id="GO:0005975">
    <property type="term" value="P:carbohydrate metabolic process"/>
    <property type="evidence" value="ECO:0007669"/>
    <property type="project" value="InterPro"/>
</dbReference>
<name>E3N125_CAERE</name>
<dbReference type="Pfam" id="PF13847">
    <property type="entry name" value="Methyltransf_31"/>
    <property type="match status" value="1"/>
</dbReference>
<dbReference type="InterPro" id="IPR025714">
    <property type="entry name" value="Methyltranfer_dom"/>
</dbReference>
<dbReference type="InParanoid" id="E3N125"/>
<dbReference type="HOGENOM" id="CLU_381416_0_0_1"/>
<dbReference type="CDD" id="cd11301">
    <property type="entry name" value="Fut1_Fut2_like"/>
    <property type="match status" value="1"/>
</dbReference>
<dbReference type="InterPro" id="IPR002516">
    <property type="entry name" value="Glyco_trans_11"/>
</dbReference>
<dbReference type="CDD" id="cd02440">
    <property type="entry name" value="AdoMet_MTases"/>
    <property type="match status" value="1"/>
</dbReference>
<dbReference type="Pfam" id="PF21320">
    <property type="entry name" value="WHD_Rv2258c"/>
    <property type="match status" value="1"/>
</dbReference>
<dbReference type="GO" id="GO:0016020">
    <property type="term" value="C:membrane"/>
    <property type="evidence" value="ECO:0007669"/>
    <property type="project" value="InterPro"/>
</dbReference>
<gene>
    <name evidence="5" type="ORF">CRE_12975</name>
</gene>
<keyword evidence="2" id="KW-0808">Transferase</keyword>
<evidence type="ECO:0000313" key="6">
    <source>
        <dbReference type="Proteomes" id="UP000008281"/>
    </source>
</evidence>
<evidence type="ECO:0000259" key="4">
    <source>
        <dbReference type="Pfam" id="PF21320"/>
    </source>
</evidence>